<comment type="caution">
    <text evidence="1">The sequence shown here is derived from an EMBL/GenBank/DDBJ whole genome shotgun (WGS) entry which is preliminary data.</text>
</comment>
<name>A0AC60Q601_IXOPE</name>
<evidence type="ECO:0000313" key="2">
    <source>
        <dbReference type="Proteomes" id="UP000805193"/>
    </source>
</evidence>
<gene>
    <name evidence="1" type="ORF">HPB47_024645</name>
</gene>
<dbReference type="Proteomes" id="UP000805193">
    <property type="component" value="Unassembled WGS sequence"/>
</dbReference>
<organism evidence="1 2">
    <name type="scientific">Ixodes persulcatus</name>
    <name type="common">Taiga tick</name>
    <dbReference type="NCBI Taxonomy" id="34615"/>
    <lineage>
        <taxon>Eukaryota</taxon>
        <taxon>Metazoa</taxon>
        <taxon>Ecdysozoa</taxon>
        <taxon>Arthropoda</taxon>
        <taxon>Chelicerata</taxon>
        <taxon>Arachnida</taxon>
        <taxon>Acari</taxon>
        <taxon>Parasitiformes</taxon>
        <taxon>Ixodida</taxon>
        <taxon>Ixodoidea</taxon>
        <taxon>Ixodidae</taxon>
        <taxon>Ixodinae</taxon>
        <taxon>Ixodes</taxon>
    </lineage>
</organism>
<sequence length="496" mass="55138">MSSVIMELQTSFYGRRIRPKDFGAEWVSTSTQIRGIQPFPEPASKILLNSRNLPSCRVVLSRWTPPKLQDAEASSGAKKPAESPTKGIKRKFTVLTENDEPQNDDKEMSYRAKIQKNIAEKMAFLESLGIDKFELRSPPKRAATRKSASTKPLPTERRKSQRLQSKDPDGQVLPKKEEEQVPEVVKREGPFDIGAVFVSGSPDADKCFLTEPATREMLSEVSNQNKPRDSQGCLDAFSRLAIDDTTIKKVVPARITALAVHPSSSVTVVFAGDKLGNFGYFKMGKGESLVQSYSPHTSGLMCLKVNKNQPQRVFSASYDDTVRCLDVERGIFDEVYRSLDENGVLCLDWGLHNSLIVGHSNGAVSLFDPRTRESSSYTLHSRKIRTVNVHPVHEWCFLTGSTDGTAKLWDVRNLKETRSKKVAEAIATMAHHRSCSAAFFSPLTGNQVLTTSFDDTLKVFDSSELTSEVKLKVSLNLYLACRPGKHVPLDGFLSYA</sequence>
<protein>
    <submittedName>
        <fullName evidence="1">Uncharacterized protein</fullName>
    </submittedName>
</protein>
<proteinExistence type="predicted"/>
<dbReference type="EMBL" id="JABSTQ010009533">
    <property type="protein sequence ID" value="KAG0428359.1"/>
    <property type="molecule type" value="Genomic_DNA"/>
</dbReference>
<reference evidence="1 2" key="1">
    <citation type="journal article" date="2020" name="Cell">
        <title>Large-Scale Comparative Analyses of Tick Genomes Elucidate Their Genetic Diversity and Vector Capacities.</title>
        <authorList>
            <consortium name="Tick Genome and Microbiome Consortium (TIGMIC)"/>
            <person name="Jia N."/>
            <person name="Wang J."/>
            <person name="Shi W."/>
            <person name="Du L."/>
            <person name="Sun Y."/>
            <person name="Zhan W."/>
            <person name="Jiang J.F."/>
            <person name="Wang Q."/>
            <person name="Zhang B."/>
            <person name="Ji P."/>
            <person name="Bell-Sakyi L."/>
            <person name="Cui X.M."/>
            <person name="Yuan T.T."/>
            <person name="Jiang B.G."/>
            <person name="Yang W.F."/>
            <person name="Lam T.T."/>
            <person name="Chang Q.C."/>
            <person name="Ding S.J."/>
            <person name="Wang X.J."/>
            <person name="Zhu J.G."/>
            <person name="Ruan X.D."/>
            <person name="Zhao L."/>
            <person name="Wei J.T."/>
            <person name="Ye R.Z."/>
            <person name="Que T.C."/>
            <person name="Du C.H."/>
            <person name="Zhou Y.H."/>
            <person name="Cheng J.X."/>
            <person name="Dai P.F."/>
            <person name="Guo W.B."/>
            <person name="Han X.H."/>
            <person name="Huang E.J."/>
            <person name="Li L.F."/>
            <person name="Wei W."/>
            <person name="Gao Y.C."/>
            <person name="Liu J.Z."/>
            <person name="Shao H.Z."/>
            <person name="Wang X."/>
            <person name="Wang C.C."/>
            <person name="Yang T.C."/>
            <person name="Huo Q.B."/>
            <person name="Li W."/>
            <person name="Chen H.Y."/>
            <person name="Chen S.E."/>
            <person name="Zhou L.G."/>
            <person name="Ni X.B."/>
            <person name="Tian J.H."/>
            <person name="Sheng Y."/>
            <person name="Liu T."/>
            <person name="Pan Y.S."/>
            <person name="Xia L.Y."/>
            <person name="Li J."/>
            <person name="Zhao F."/>
            <person name="Cao W.C."/>
        </authorList>
    </citation>
    <scope>NUCLEOTIDE SEQUENCE [LARGE SCALE GENOMIC DNA]</scope>
    <source>
        <strain evidence="1">Iper-2018</strain>
    </source>
</reference>
<keyword evidence="2" id="KW-1185">Reference proteome</keyword>
<evidence type="ECO:0000313" key="1">
    <source>
        <dbReference type="EMBL" id="KAG0428359.1"/>
    </source>
</evidence>
<accession>A0AC60Q601</accession>